<dbReference type="GO" id="GO:0000978">
    <property type="term" value="F:RNA polymerase II cis-regulatory region sequence-specific DNA binding"/>
    <property type="evidence" value="ECO:0007669"/>
    <property type="project" value="InterPro"/>
</dbReference>
<evidence type="ECO:0000256" key="4">
    <source>
        <dbReference type="ARBA" id="ARBA00023242"/>
    </source>
</evidence>
<dbReference type="GO" id="GO:0000981">
    <property type="term" value="F:DNA-binding transcription factor activity, RNA polymerase II-specific"/>
    <property type="evidence" value="ECO:0007669"/>
    <property type="project" value="TreeGrafter"/>
</dbReference>
<proteinExistence type="predicted"/>
<accession>A0A1I8FBN4</accession>
<name>A0A1I8FBN4_9PLAT</name>
<evidence type="ECO:0000259" key="7">
    <source>
        <dbReference type="PROSITE" id="PS50252"/>
    </source>
</evidence>
<evidence type="ECO:0000256" key="5">
    <source>
        <dbReference type="PROSITE-ProRule" id="PRU00201"/>
    </source>
</evidence>
<reference evidence="9" key="1">
    <citation type="submission" date="2016-11" db="UniProtKB">
        <authorList>
            <consortium name="WormBaseParasite"/>
        </authorList>
    </citation>
    <scope>IDENTIFICATION</scope>
</reference>
<dbReference type="PANTHER" id="PTHR11267">
    <property type="entry name" value="T-BOX PROTEIN-RELATED"/>
    <property type="match status" value="1"/>
</dbReference>
<dbReference type="Gene3D" id="2.60.40.820">
    <property type="entry name" value="Transcription factor, T-box"/>
    <property type="match status" value="1"/>
</dbReference>
<dbReference type="AlphaFoldDB" id="A0A1I8FBN4"/>
<evidence type="ECO:0000256" key="3">
    <source>
        <dbReference type="ARBA" id="ARBA00023163"/>
    </source>
</evidence>
<evidence type="ECO:0000256" key="2">
    <source>
        <dbReference type="ARBA" id="ARBA00023125"/>
    </source>
</evidence>
<dbReference type="Pfam" id="PF00907">
    <property type="entry name" value="T-box"/>
    <property type="match status" value="1"/>
</dbReference>
<keyword evidence="3" id="KW-0804">Transcription</keyword>
<dbReference type="InterPro" id="IPR001699">
    <property type="entry name" value="TF_T-box"/>
</dbReference>
<evidence type="ECO:0000313" key="8">
    <source>
        <dbReference type="Proteomes" id="UP000095280"/>
    </source>
</evidence>
<dbReference type="InterPro" id="IPR008967">
    <property type="entry name" value="p53-like_TF_DNA-bd_sf"/>
</dbReference>
<dbReference type="SMART" id="SM00425">
    <property type="entry name" value="TBOX"/>
    <property type="match status" value="1"/>
</dbReference>
<organism evidence="8 9">
    <name type="scientific">Macrostomum lignano</name>
    <dbReference type="NCBI Taxonomy" id="282301"/>
    <lineage>
        <taxon>Eukaryota</taxon>
        <taxon>Metazoa</taxon>
        <taxon>Spiralia</taxon>
        <taxon>Lophotrochozoa</taxon>
        <taxon>Platyhelminthes</taxon>
        <taxon>Rhabditophora</taxon>
        <taxon>Macrostomorpha</taxon>
        <taxon>Macrostomida</taxon>
        <taxon>Macrostomidae</taxon>
        <taxon>Macrostomum</taxon>
    </lineage>
</organism>
<dbReference type="PRINTS" id="PR00937">
    <property type="entry name" value="TBOX"/>
</dbReference>
<keyword evidence="2 5" id="KW-0238">DNA-binding</keyword>
<dbReference type="InterPro" id="IPR036960">
    <property type="entry name" value="T-box_sf"/>
</dbReference>
<dbReference type="PROSITE" id="PS50252">
    <property type="entry name" value="TBOX_3"/>
    <property type="match status" value="1"/>
</dbReference>
<feature type="region of interest" description="Disordered" evidence="6">
    <location>
        <begin position="90"/>
        <end position="132"/>
    </location>
</feature>
<sequence length="402" mass="43322">MFPAFKVSLTHLEPDASYSVLLEAAVQGDAARHRFVGGAWTVSPTTLKKASPSRRPRPVRAHPDSPAPGRHWMARPVSFHRLKLTNSEEQADRLGHPNPNPRRSAGPAQHAPVLPEASPGPTGQSGAPEPLGWHSFTFKETEFIAVTAYQNEKHHAILVHVVVGIVRVPQRAAHVHGQAGAQPQPALVRLHAARRLEGVQPGVIGPRIAAHGGSVVHVLAVHQLSQAGQASERLAVKLVFSSLNFVPNKSKPKPEPHRAPGCAAPATLRTKTSAVRFGHGITDRTRRLNAPKLNRRQRAGAVRMAKAMQLGNLAHANEQDFGSLTPDRSGIAKRGSMQSSTCVLTRVKVAFSEQPVDKSAAAWEMQRSSWARRAARMLEWQAGAAAEAWAATGGWRGPAHLS</sequence>
<dbReference type="GO" id="GO:0001708">
    <property type="term" value="P:cell fate specification"/>
    <property type="evidence" value="ECO:0007669"/>
    <property type="project" value="TreeGrafter"/>
</dbReference>
<dbReference type="GO" id="GO:0005634">
    <property type="term" value="C:nucleus"/>
    <property type="evidence" value="ECO:0007669"/>
    <property type="project" value="UniProtKB-SubCell"/>
</dbReference>
<dbReference type="PANTHER" id="PTHR11267:SF204">
    <property type="entry name" value="SPADETAIL"/>
    <property type="match status" value="1"/>
</dbReference>
<dbReference type="SUPFAM" id="SSF49417">
    <property type="entry name" value="p53-like transcription factors"/>
    <property type="match status" value="1"/>
</dbReference>
<feature type="region of interest" description="Disordered" evidence="6">
    <location>
        <begin position="45"/>
        <end position="72"/>
    </location>
</feature>
<protein>
    <submittedName>
        <fullName evidence="9">T-box domain-containing protein</fullName>
    </submittedName>
</protein>
<keyword evidence="4 5" id="KW-0539">Nucleus</keyword>
<comment type="caution">
    <text evidence="5">Lacks conserved residue(s) required for the propagation of feature annotation.</text>
</comment>
<dbReference type="GO" id="GO:0045893">
    <property type="term" value="P:positive regulation of DNA-templated transcription"/>
    <property type="evidence" value="ECO:0007669"/>
    <property type="project" value="InterPro"/>
</dbReference>
<dbReference type="Proteomes" id="UP000095280">
    <property type="component" value="Unplaced"/>
</dbReference>
<evidence type="ECO:0000256" key="6">
    <source>
        <dbReference type="SAM" id="MobiDB-lite"/>
    </source>
</evidence>
<feature type="compositionally biased region" description="Basic residues" evidence="6">
    <location>
        <begin position="51"/>
        <end position="60"/>
    </location>
</feature>
<keyword evidence="8" id="KW-1185">Reference proteome</keyword>
<dbReference type="InterPro" id="IPR046360">
    <property type="entry name" value="T-box_DNA-bd"/>
</dbReference>
<dbReference type="GO" id="GO:0000785">
    <property type="term" value="C:chromatin"/>
    <property type="evidence" value="ECO:0007669"/>
    <property type="project" value="TreeGrafter"/>
</dbReference>
<evidence type="ECO:0000313" key="9">
    <source>
        <dbReference type="WBParaSite" id="maker-unitig_28373-snap-gene-0.2-mRNA-1"/>
    </source>
</evidence>
<keyword evidence="1" id="KW-0805">Transcription regulation</keyword>
<feature type="domain" description="T-box" evidence="7">
    <location>
        <begin position="1"/>
        <end position="153"/>
    </location>
</feature>
<comment type="subcellular location">
    <subcellularLocation>
        <location evidence="5">Nucleus</location>
    </subcellularLocation>
</comment>
<dbReference type="WBParaSite" id="maker-unitig_28373-snap-gene-0.2-mRNA-1">
    <property type="protein sequence ID" value="maker-unitig_28373-snap-gene-0.2-mRNA-1"/>
    <property type="gene ID" value="maker-unitig_28373-snap-gene-0.2"/>
</dbReference>
<evidence type="ECO:0000256" key="1">
    <source>
        <dbReference type="ARBA" id="ARBA00023015"/>
    </source>
</evidence>